<dbReference type="Proteomes" id="UP000316079">
    <property type="component" value="Unassembled WGS sequence"/>
</dbReference>
<dbReference type="Gene3D" id="4.10.410.20">
    <property type="match status" value="1"/>
</dbReference>
<reference evidence="4 5" key="1">
    <citation type="journal article" date="2019" name="Sci. Data">
        <title>Hybrid genome assembly and annotation of Danionella translucida.</title>
        <authorList>
            <person name="Kadobianskyi M."/>
            <person name="Schulze L."/>
            <person name="Schuelke M."/>
            <person name="Judkewitz B."/>
        </authorList>
    </citation>
    <scope>NUCLEOTIDE SEQUENCE [LARGE SCALE GENOMIC DNA]</scope>
    <source>
        <strain evidence="4 5">Bolton</strain>
    </source>
</reference>
<evidence type="ECO:0000313" key="5">
    <source>
        <dbReference type="Proteomes" id="UP000316079"/>
    </source>
</evidence>
<evidence type="ECO:0000259" key="3">
    <source>
        <dbReference type="PROSITE" id="PS50958"/>
    </source>
</evidence>
<dbReference type="OrthoDB" id="6051552at2759"/>
<proteinExistence type="predicted"/>
<dbReference type="Pfam" id="PF01033">
    <property type="entry name" value="Somatomedin_B"/>
    <property type="match status" value="1"/>
</dbReference>
<dbReference type="InterPro" id="IPR036024">
    <property type="entry name" value="Somatomedin_B-like_dom_sf"/>
</dbReference>
<dbReference type="PROSITE" id="PS00524">
    <property type="entry name" value="SMB_1"/>
    <property type="match status" value="1"/>
</dbReference>
<feature type="domain" description="SMB" evidence="3">
    <location>
        <begin position="24"/>
        <end position="65"/>
    </location>
</feature>
<evidence type="ECO:0000256" key="1">
    <source>
        <dbReference type="ARBA" id="ARBA00023157"/>
    </source>
</evidence>
<keyword evidence="1" id="KW-1015">Disulfide bond</keyword>
<feature type="chain" id="PRO_5021797962" description="SMB domain-containing protein" evidence="2">
    <location>
        <begin position="26"/>
        <end position="91"/>
    </location>
</feature>
<dbReference type="InterPro" id="IPR001212">
    <property type="entry name" value="Somatomedin_B_dom"/>
</dbReference>
<dbReference type="STRING" id="623744.A0A553R980"/>
<keyword evidence="5" id="KW-1185">Reference proteome</keyword>
<name>A0A553R980_9TELE</name>
<sequence length="91" mass="10043">MLCSCSSLCLTFFIVLFLQLTWIAAQTCSRSCGEKLDTCSCHATCEALETCCADFKLFCLDIEPHSGSLLGGTDFTILNARFEQNINLTCR</sequence>
<organism evidence="4 5">
    <name type="scientific">Danionella cerebrum</name>
    <dbReference type="NCBI Taxonomy" id="2873325"/>
    <lineage>
        <taxon>Eukaryota</taxon>
        <taxon>Metazoa</taxon>
        <taxon>Chordata</taxon>
        <taxon>Craniata</taxon>
        <taxon>Vertebrata</taxon>
        <taxon>Euteleostomi</taxon>
        <taxon>Actinopterygii</taxon>
        <taxon>Neopterygii</taxon>
        <taxon>Teleostei</taxon>
        <taxon>Ostariophysi</taxon>
        <taxon>Cypriniformes</taxon>
        <taxon>Danionidae</taxon>
        <taxon>Danioninae</taxon>
        <taxon>Danionella</taxon>
    </lineage>
</organism>
<comment type="caution">
    <text evidence="4">The sequence shown here is derived from an EMBL/GenBank/DDBJ whole genome shotgun (WGS) entry which is preliminary data.</text>
</comment>
<protein>
    <recommendedName>
        <fullName evidence="3">SMB domain-containing protein</fullName>
    </recommendedName>
</protein>
<gene>
    <name evidence="4" type="ORF">DNTS_018330</name>
</gene>
<dbReference type="AlphaFoldDB" id="A0A553R980"/>
<accession>A0A553R980</accession>
<keyword evidence="2" id="KW-0732">Signal</keyword>
<feature type="signal peptide" evidence="2">
    <location>
        <begin position="1"/>
        <end position="25"/>
    </location>
</feature>
<evidence type="ECO:0000313" key="4">
    <source>
        <dbReference type="EMBL" id="TRY98706.1"/>
    </source>
</evidence>
<evidence type="ECO:0000256" key="2">
    <source>
        <dbReference type="SAM" id="SignalP"/>
    </source>
</evidence>
<dbReference type="SUPFAM" id="SSF90188">
    <property type="entry name" value="Somatomedin B domain"/>
    <property type="match status" value="1"/>
</dbReference>
<dbReference type="PROSITE" id="PS50958">
    <property type="entry name" value="SMB_2"/>
    <property type="match status" value="1"/>
</dbReference>
<dbReference type="EMBL" id="SRMA01025152">
    <property type="protein sequence ID" value="TRY98706.1"/>
    <property type="molecule type" value="Genomic_DNA"/>
</dbReference>